<dbReference type="AlphaFoldDB" id="A0A975S4Y6"/>
<keyword evidence="2" id="KW-0378">Hydrolase</keyword>
<dbReference type="PROSITE" id="PS00893">
    <property type="entry name" value="NUDIX_BOX"/>
    <property type="match status" value="1"/>
</dbReference>
<dbReference type="InterPro" id="IPR020084">
    <property type="entry name" value="NUDIX_hydrolase_CS"/>
</dbReference>
<proteinExistence type="predicted"/>
<organism evidence="5 6">
    <name type="scientific">Arthrobacter sunyaminii</name>
    <dbReference type="NCBI Taxonomy" id="2816859"/>
    <lineage>
        <taxon>Bacteria</taxon>
        <taxon>Bacillati</taxon>
        <taxon>Actinomycetota</taxon>
        <taxon>Actinomycetes</taxon>
        <taxon>Micrococcales</taxon>
        <taxon>Micrococcaceae</taxon>
        <taxon>Arthrobacter</taxon>
    </lineage>
</organism>
<dbReference type="Proteomes" id="UP000680588">
    <property type="component" value="Chromosome"/>
</dbReference>
<feature type="region of interest" description="Disordered" evidence="3">
    <location>
        <begin position="1"/>
        <end position="25"/>
    </location>
</feature>
<dbReference type="InterPro" id="IPR000086">
    <property type="entry name" value="NUDIX_hydrolase_dom"/>
</dbReference>
<dbReference type="Pfam" id="PF00293">
    <property type="entry name" value="NUDIX"/>
    <property type="match status" value="1"/>
</dbReference>
<protein>
    <submittedName>
        <fullName evidence="5">NUDIX domain-containing protein</fullName>
    </submittedName>
</protein>
<name>A0A975S4Y6_9MICC</name>
<dbReference type="PANTHER" id="PTHR43046">
    <property type="entry name" value="GDP-MANNOSE MANNOSYL HYDROLASE"/>
    <property type="match status" value="1"/>
</dbReference>
<dbReference type="RefSeq" id="WP_207347080.1">
    <property type="nucleotide sequence ID" value="NZ_CP076456.1"/>
</dbReference>
<reference evidence="5" key="1">
    <citation type="submission" date="2021-06" db="EMBL/GenBank/DDBJ databases">
        <title>Novel species in genus Arthrobacter.</title>
        <authorList>
            <person name="Zhang G."/>
        </authorList>
    </citation>
    <scope>NUCLEOTIDE SEQUENCE</scope>
    <source>
        <strain evidence="5">Zg-ZUI122</strain>
    </source>
</reference>
<dbReference type="PANTHER" id="PTHR43046:SF2">
    <property type="entry name" value="8-OXO-DGTP DIPHOSPHATASE-RELATED"/>
    <property type="match status" value="1"/>
</dbReference>
<accession>A0A975S4Y6</accession>
<dbReference type="EMBL" id="CP076456">
    <property type="protein sequence ID" value="QWQ35126.1"/>
    <property type="molecule type" value="Genomic_DNA"/>
</dbReference>
<dbReference type="Gene3D" id="3.90.79.10">
    <property type="entry name" value="Nucleoside Triphosphate Pyrophosphohydrolase"/>
    <property type="match status" value="1"/>
</dbReference>
<sequence length="315" mass="33067">MISEPSAANEPHRPAALPGRATGARNAGDAWVAGPDGQRYWGKYGAAGLLAVDPERGILLQHRASWSHYGDTWALPGGARHEGESAAAAALREAAEEAGVPAGSIRVRMMSVLDLGVWTYATLIGDVTVPFEPVISDAEGHALAWVPPDEVQALPLHPAFARSWRWLRPLLDVRPVVVVDAANVVGVVPDGWWKDRAGAAARLLHAVSALAARGLPGEPLGLPDAVWFPEYVVVVEGQARKVAGPEDPDPLVRLARADGSGDDAVVAEVEQLLSGGRSVTAVTSDRGLADRCRSAGARVIGAGGLRLYFAAGRQQ</sequence>
<evidence type="ECO:0000256" key="2">
    <source>
        <dbReference type="ARBA" id="ARBA00022801"/>
    </source>
</evidence>
<evidence type="ECO:0000313" key="6">
    <source>
        <dbReference type="Proteomes" id="UP000680588"/>
    </source>
</evidence>
<gene>
    <name evidence="5" type="ORF">KG104_11425</name>
</gene>
<dbReference type="SUPFAM" id="SSF55811">
    <property type="entry name" value="Nudix"/>
    <property type="match status" value="1"/>
</dbReference>
<comment type="cofactor">
    <cofactor evidence="1">
        <name>Mg(2+)</name>
        <dbReference type="ChEBI" id="CHEBI:18420"/>
    </cofactor>
</comment>
<dbReference type="PROSITE" id="PS51462">
    <property type="entry name" value="NUDIX"/>
    <property type="match status" value="1"/>
</dbReference>
<evidence type="ECO:0000313" key="5">
    <source>
        <dbReference type="EMBL" id="QWQ35126.1"/>
    </source>
</evidence>
<dbReference type="KEGG" id="asun:KG104_11425"/>
<keyword evidence="6" id="KW-1185">Reference proteome</keyword>
<evidence type="ECO:0000256" key="3">
    <source>
        <dbReference type="SAM" id="MobiDB-lite"/>
    </source>
</evidence>
<dbReference type="InterPro" id="IPR015797">
    <property type="entry name" value="NUDIX_hydrolase-like_dom_sf"/>
</dbReference>
<evidence type="ECO:0000259" key="4">
    <source>
        <dbReference type="PROSITE" id="PS51462"/>
    </source>
</evidence>
<evidence type="ECO:0000256" key="1">
    <source>
        <dbReference type="ARBA" id="ARBA00001946"/>
    </source>
</evidence>
<feature type="domain" description="Nudix hydrolase" evidence="4">
    <location>
        <begin position="42"/>
        <end position="168"/>
    </location>
</feature>
<dbReference type="GO" id="GO:0016787">
    <property type="term" value="F:hydrolase activity"/>
    <property type="evidence" value="ECO:0007669"/>
    <property type="project" value="UniProtKB-KW"/>
</dbReference>